<feature type="site" description="Important for substrate recognition" evidence="8">
    <location>
        <position position="267"/>
    </location>
</feature>
<proteinExistence type="inferred from homology"/>
<dbReference type="Pfam" id="PF04616">
    <property type="entry name" value="Glyco_hydro_43"/>
    <property type="match status" value="1"/>
</dbReference>
<dbReference type="RefSeq" id="WP_211633901.1">
    <property type="nucleotide sequence ID" value="NZ_CP073100.1"/>
</dbReference>
<dbReference type="EMBL" id="CP073100">
    <property type="protein sequence ID" value="QUE52648.1"/>
    <property type="molecule type" value="Genomic_DNA"/>
</dbReference>
<evidence type="ECO:0000313" key="11">
    <source>
        <dbReference type="Proteomes" id="UP000676169"/>
    </source>
</evidence>
<evidence type="ECO:0000256" key="1">
    <source>
        <dbReference type="ARBA" id="ARBA00004834"/>
    </source>
</evidence>
<evidence type="ECO:0000256" key="9">
    <source>
        <dbReference type="SAM" id="SignalP"/>
    </source>
</evidence>
<evidence type="ECO:0000313" key="10">
    <source>
        <dbReference type="EMBL" id="QUE52648.1"/>
    </source>
</evidence>
<dbReference type="PANTHER" id="PTHR43301">
    <property type="entry name" value="ARABINAN ENDO-1,5-ALPHA-L-ARABINOSIDASE"/>
    <property type="match status" value="1"/>
</dbReference>
<dbReference type="SUPFAM" id="SSF75005">
    <property type="entry name" value="Arabinanase/levansucrase/invertase"/>
    <property type="match status" value="1"/>
</dbReference>
<evidence type="ECO:0000256" key="3">
    <source>
        <dbReference type="ARBA" id="ARBA00022801"/>
    </source>
</evidence>
<name>A0A975J254_9BACT</name>
<dbReference type="InterPro" id="IPR050727">
    <property type="entry name" value="GH43_arabinanases"/>
</dbReference>
<feature type="binding site" evidence="7">
    <location>
        <position position="27"/>
    </location>
    <ligand>
        <name>substrate</name>
    </ligand>
</feature>
<dbReference type="Proteomes" id="UP000676169">
    <property type="component" value="Chromosome"/>
</dbReference>
<dbReference type="AlphaFoldDB" id="A0A975J254"/>
<keyword evidence="3 5" id="KW-0378">Hydrolase</keyword>
<gene>
    <name evidence="10" type="ORF">KBB96_07065</name>
</gene>
<dbReference type="CDD" id="cd08998">
    <property type="entry name" value="GH43_Arb43a-like"/>
    <property type="match status" value="1"/>
</dbReference>
<feature type="binding site" evidence="7">
    <location>
        <position position="105"/>
    </location>
    <ligand>
        <name>substrate</name>
    </ligand>
</feature>
<dbReference type="Gene3D" id="2.115.10.20">
    <property type="entry name" value="Glycosyl hydrolase domain, family 43"/>
    <property type="match status" value="1"/>
</dbReference>
<comment type="similarity">
    <text evidence="2 5">Belongs to the glycosyl hydrolase 43 family.</text>
</comment>
<dbReference type="InterPro" id="IPR006710">
    <property type="entry name" value="Glyco_hydro_43"/>
</dbReference>
<feature type="active site" description="Proton acceptor" evidence="6">
    <location>
        <position position="27"/>
    </location>
</feature>
<feature type="binding site" evidence="7">
    <location>
        <begin position="164"/>
        <end position="166"/>
    </location>
    <ligand>
        <name>substrate</name>
    </ligand>
</feature>
<dbReference type="PIRSF" id="PIRSF026534">
    <property type="entry name" value="Endo_alpha-L-arabinosidase"/>
    <property type="match status" value="1"/>
</dbReference>
<dbReference type="PANTHER" id="PTHR43301:SF3">
    <property type="entry name" value="ARABINAN ENDO-1,5-ALPHA-L-ARABINOSIDASE A-RELATED"/>
    <property type="match status" value="1"/>
</dbReference>
<evidence type="ECO:0000256" key="4">
    <source>
        <dbReference type="ARBA" id="ARBA00023295"/>
    </source>
</evidence>
<feature type="site" description="Important for catalytic activity, responsible for pKa modulation of the active site Glu and correct orientation of both the proton donor and substrate" evidence="8">
    <location>
        <position position="147"/>
    </location>
</feature>
<keyword evidence="4 5" id="KW-0326">Glycosidase</keyword>
<sequence>MPFSLPGLIMLFLLAAAPVQAMSKVHDPSTIVRCSKQAWFFSTGPGIKSFNSPDLVTWTEGPPVFKAFPAWHESFVPGNRGYLWAPDVILSKGRYCLYYSVSTFGKNTSAIGLVSTPTLDPADPRYGWKDEGVVIRSRRGDDFNAIDPAVHADNDGRLWLTFGSFWSGIQLLELDPSSGLAKKDAKPKRIAWNQQIEAPAIIHHGDFYYLFVNWGLCCKGIDSTYEIRVGRSRTIAGPYLDKDGRDLATGGGTLFLKSEGRYIGPGHFGEIVGSSRGRFSFHYYDGAAAGMSKLGVRELTWTKEDWPEAGKWIFPANPP</sequence>
<feature type="chain" id="PRO_5037284823" evidence="9">
    <location>
        <begin position="22"/>
        <end position="319"/>
    </location>
</feature>
<feature type="signal peptide" evidence="9">
    <location>
        <begin position="1"/>
        <end position="21"/>
    </location>
</feature>
<evidence type="ECO:0000256" key="8">
    <source>
        <dbReference type="PIRSR" id="PIRSR026534-3"/>
    </source>
</evidence>
<dbReference type="GO" id="GO:0005975">
    <property type="term" value="P:carbohydrate metabolic process"/>
    <property type="evidence" value="ECO:0007669"/>
    <property type="project" value="InterPro"/>
</dbReference>
<dbReference type="KEGG" id="lamb:KBB96_07065"/>
<keyword evidence="11" id="KW-1185">Reference proteome</keyword>
<evidence type="ECO:0000256" key="6">
    <source>
        <dbReference type="PIRSR" id="PIRSR026534-1"/>
    </source>
</evidence>
<accession>A0A975J254</accession>
<evidence type="ECO:0000256" key="2">
    <source>
        <dbReference type="ARBA" id="ARBA00009865"/>
    </source>
</evidence>
<keyword evidence="9" id="KW-0732">Signal</keyword>
<dbReference type="GO" id="GO:0046558">
    <property type="term" value="F:arabinan endo-1,5-alpha-L-arabinosidase activity"/>
    <property type="evidence" value="ECO:0007669"/>
    <property type="project" value="InterPro"/>
</dbReference>
<evidence type="ECO:0000256" key="7">
    <source>
        <dbReference type="PIRSR" id="PIRSR026534-2"/>
    </source>
</evidence>
<comment type="pathway">
    <text evidence="1 5">Glycan metabolism; L-arabinan degradation.</text>
</comment>
<dbReference type="InterPro" id="IPR016840">
    <property type="entry name" value="Glyco_hydro_43_endo_a_Ara-ase"/>
</dbReference>
<feature type="active site" description="Proton donor" evidence="6">
    <location>
        <position position="197"/>
    </location>
</feature>
<feature type="binding site" evidence="7">
    <location>
        <begin position="144"/>
        <end position="147"/>
    </location>
    <ligand>
        <name>substrate</name>
    </ligand>
</feature>
<evidence type="ECO:0000256" key="5">
    <source>
        <dbReference type="PIRNR" id="PIRNR026534"/>
    </source>
</evidence>
<protein>
    <submittedName>
        <fullName evidence="10">Arabinan endo-1,5-alpha-L-arabinosidase</fullName>
    </submittedName>
</protein>
<reference evidence="10" key="1">
    <citation type="submission" date="2021-04" db="EMBL/GenBank/DDBJ databases">
        <title>Luteolibacter sp. 32A isolated from the skin of an Anderson's salamander (Ambystoma andersonii).</title>
        <authorList>
            <person name="Spergser J."/>
            <person name="Busse H.-J."/>
        </authorList>
    </citation>
    <scope>NUCLEOTIDE SEQUENCE</scope>
    <source>
        <strain evidence="10">32A</strain>
    </source>
</reference>
<organism evidence="10 11">
    <name type="scientific">Luteolibacter ambystomatis</name>
    <dbReference type="NCBI Taxonomy" id="2824561"/>
    <lineage>
        <taxon>Bacteria</taxon>
        <taxon>Pseudomonadati</taxon>
        <taxon>Verrucomicrobiota</taxon>
        <taxon>Verrucomicrobiia</taxon>
        <taxon>Verrucomicrobiales</taxon>
        <taxon>Verrucomicrobiaceae</taxon>
        <taxon>Luteolibacter</taxon>
    </lineage>
</organism>
<dbReference type="InterPro" id="IPR023296">
    <property type="entry name" value="Glyco_hydro_beta-prop_sf"/>
</dbReference>